<feature type="transmembrane region" description="Helical" evidence="1">
    <location>
        <begin position="12"/>
        <end position="34"/>
    </location>
</feature>
<keyword evidence="1" id="KW-0812">Transmembrane</keyword>
<protein>
    <recommendedName>
        <fullName evidence="4">Prepilin-type N-terminal cleavage/methylation domain-containing protein</fullName>
    </recommendedName>
</protein>
<dbReference type="Proteomes" id="UP000177027">
    <property type="component" value="Unassembled WGS sequence"/>
</dbReference>
<evidence type="ECO:0000256" key="1">
    <source>
        <dbReference type="SAM" id="Phobius"/>
    </source>
</evidence>
<keyword evidence="1" id="KW-1133">Transmembrane helix</keyword>
<gene>
    <name evidence="2" type="ORF">A3D06_01865</name>
</gene>
<dbReference type="EMBL" id="MFZS01000036">
    <property type="protein sequence ID" value="OGK28585.1"/>
    <property type="molecule type" value="Genomic_DNA"/>
</dbReference>
<evidence type="ECO:0008006" key="4">
    <source>
        <dbReference type="Google" id="ProtNLM"/>
    </source>
</evidence>
<sequence>MKHKKYSNKQGISLLEVIIFISILSLIFLATVFVTTSSLQKAQYNQNKIKASRFSEELVEWMRGEKEATWSAFVARSADTPGNTYCFNSTSISWPGIGSCSASYGLEDRFLRQATLVGTGSQVKISVIVQWKEVRNTYTIPVDTVFSLWE</sequence>
<name>A0A1F7HC03_9BACT</name>
<dbReference type="AlphaFoldDB" id="A0A1F7HC03"/>
<accession>A0A1F7HC03</accession>
<dbReference type="PROSITE" id="PS00409">
    <property type="entry name" value="PROKAR_NTER_METHYL"/>
    <property type="match status" value="1"/>
</dbReference>
<organism evidence="2 3">
    <name type="scientific">Candidatus Roizmanbacteria bacterium RIFCSPHIGHO2_02_FULL_40_9</name>
    <dbReference type="NCBI Taxonomy" id="1802042"/>
    <lineage>
        <taxon>Bacteria</taxon>
        <taxon>Candidatus Roizmaniibacteriota</taxon>
    </lineage>
</organism>
<evidence type="ECO:0000313" key="2">
    <source>
        <dbReference type="EMBL" id="OGK28585.1"/>
    </source>
</evidence>
<comment type="caution">
    <text evidence="2">The sequence shown here is derived from an EMBL/GenBank/DDBJ whole genome shotgun (WGS) entry which is preliminary data.</text>
</comment>
<reference evidence="2 3" key="1">
    <citation type="journal article" date="2016" name="Nat. Commun.">
        <title>Thousands of microbial genomes shed light on interconnected biogeochemical processes in an aquifer system.</title>
        <authorList>
            <person name="Anantharaman K."/>
            <person name="Brown C.T."/>
            <person name="Hug L.A."/>
            <person name="Sharon I."/>
            <person name="Castelle C.J."/>
            <person name="Probst A.J."/>
            <person name="Thomas B.C."/>
            <person name="Singh A."/>
            <person name="Wilkins M.J."/>
            <person name="Karaoz U."/>
            <person name="Brodie E.L."/>
            <person name="Williams K.H."/>
            <person name="Hubbard S.S."/>
            <person name="Banfield J.F."/>
        </authorList>
    </citation>
    <scope>NUCLEOTIDE SEQUENCE [LARGE SCALE GENOMIC DNA]</scope>
</reference>
<keyword evidence="1" id="KW-0472">Membrane</keyword>
<dbReference type="InterPro" id="IPR012902">
    <property type="entry name" value="N_methyl_site"/>
</dbReference>
<proteinExistence type="predicted"/>
<evidence type="ECO:0000313" key="3">
    <source>
        <dbReference type="Proteomes" id="UP000177027"/>
    </source>
</evidence>